<comment type="caution">
    <text evidence="2">The sequence shown here is derived from an EMBL/GenBank/DDBJ whole genome shotgun (WGS) entry which is preliminary data.</text>
</comment>
<protein>
    <submittedName>
        <fullName evidence="2">GNAT family N-acetyltransferase</fullName>
        <ecNumber evidence="2">2.3.1.-</ecNumber>
    </submittedName>
</protein>
<dbReference type="InterPro" id="IPR016181">
    <property type="entry name" value="Acyl_CoA_acyltransferase"/>
</dbReference>
<reference evidence="3" key="1">
    <citation type="journal article" date="2019" name="Int. J. Syst. Evol. Microbiol.">
        <title>The Global Catalogue of Microorganisms (GCM) 10K type strain sequencing project: providing services to taxonomists for standard genome sequencing and annotation.</title>
        <authorList>
            <consortium name="The Broad Institute Genomics Platform"/>
            <consortium name="The Broad Institute Genome Sequencing Center for Infectious Disease"/>
            <person name="Wu L."/>
            <person name="Ma J."/>
        </authorList>
    </citation>
    <scope>NUCLEOTIDE SEQUENCE [LARGE SCALE GENOMIC DNA]</scope>
    <source>
        <strain evidence="3">CECT 7069</strain>
    </source>
</reference>
<dbReference type="Proteomes" id="UP001224644">
    <property type="component" value="Unassembled WGS sequence"/>
</dbReference>
<feature type="domain" description="BioF2-like acetyltransferase" evidence="1">
    <location>
        <begin position="188"/>
        <end position="318"/>
    </location>
</feature>
<dbReference type="EC" id="2.3.1.-" evidence="2"/>
<name>A0ABT8BM02_9HYPH</name>
<dbReference type="EMBL" id="JAUFPX010000018">
    <property type="protein sequence ID" value="MDN3592750.1"/>
    <property type="molecule type" value="Genomic_DNA"/>
</dbReference>
<accession>A0ABT8BM02</accession>
<dbReference type="GO" id="GO:0016746">
    <property type="term" value="F:acyltransferase activity"/>
    <property type="evidence" value="ECO:0007669"/>
    <property type="project" value="UniProtKB-KW"/>
</dbReference>
<dbReference type="InterPro" id="IPR038740">
    <property type="entry name" value="BioF2-like_GNAT_dom"/>
</dbReference>
<dbReference type="RefSeq" id="WP_238221874.1">
    <property type="nucleotide sequence ID" value="NZ_BPQD01000002.1"/>
</dbReference>
<gene>
    <name evidence="2" type="ORF">QWZ12_19320</name>
</gene>
<sequence>MTDPRRRPAASSVFALLTLAELEREGAAWDDLVGRAIDPHPHYTRHTLAAHRSAGLAADDLRIVVVRSRGRLDAVLPFRLTYDLCGLGRPVARPFESPFVTATLPLVADGPDLSDTLAALAAGLRAASDGRPWRWPLLATGSRLGRALCAALASEDWALGEVAAFERPMLDRRASHEAFLADHPNRGRLKDLRRRQRRLSEGGRVTLETATAGEPLHAAVEAFLALEKTGWKGTAGSAMACRAQHAAFAQALFAEGGGPVSARADILARDGHSLAISLALVAGGTACLLKTTYDEDERAGAPGLVLEAEIVRALHETAFAQRLDSATLAGSALESLYPERESIAEIVAVPEGAGGLVSLDRRVRLARFEHAARAEAKRRLADSGVVKRLMGRR</sequence>
<keyword evidence="2" id="KW-0808">Transferase</keyword>
<organism evidence="2 3">
    <name type="scientific">Methylobacterium adhaesivum</name>
    <dbReference type="NCBI Taxonomy" id="333297"/>
    <lineage>
        <taxon>Bacteria</taxon>
        <taxon>Pseudomonadati</taxon>
        <taxon>Pseudomonadota</taxon>
        <taxon>Alphaproteobacteria</taxon>
        <taxon>Hyphomicrobiales</taxon>
        <taxon>Methylobacteriaceae</taxon>
        <taxon>Methylobacterium</taxon>
    </lineage>
</organism>
<keyword evidence="2" id="KW-0012">Acyltransferase</keyword>
<keyword evidence="3" id="KW-1185">Reference proteome</keyword>
<proteinExistence type="predicted"/>
<dbReference type="SUPFAM" id="SSF55729">
    <property type="entry name" value="Acyl-CoA N-acyltransferases (Nat)"/>
    <property type="match status" value="1"/>
</dbReference>
<dbReference type="Pfam" id="PF13480">
    <property type="entry name" value="Acetyltransf_6"/>
    <property type="match status" value="1"/>
</dbReference>
<evidence type="ECO:0000313" key="2">
    <source>
        <dbReference type="EMBL" id="MDN3592750.1"/>
    </source>
</evidence>
<evidence type="ECO:0000259" key="1">
    <source>
        <dbReference type="Pfam" id="PF13480"/>
    </source>
</evidence>
<evidence type="ECO:0000313" key="3">
    <source>
        <dbReference type="Proteomes" id="UP001224644"/>
    </source>
</evidence>